<dbReference type="InterPro" id="IPR017945">
    <property type="entry name" value="DHBP_synth_RibB-like_a/b_dom"/>
</dbReference>
<dbReference type="HAMAP" id="MF_00180">
    <property type="entry name" value="RibB"/>
    <property type="match status" value="1"/>
</dbReference>
<dbReference type="InterPro" id="IPR032677">
    <property type="entry name" value="GTP_cyclohydro_II"/>
</dbReference>
<feature type="site" description="Essential for DHBP synthase activity" evidence="18">
    <location>
        <position position="130"/>
    </location>
</feature>
<comment type="cofactor">
    <cofactor evidence="18">
        <name>Zn(2+)</name>
        <dbReference type="ChEBI" id="CHEBI:29105"/>
    </cofactor>
    <text evidence="18">Binds 1 zinc ion per subunit.</text>
</comment>
<feature type="binding site" evidence="18">
    <location>
        <position position="35"/>
    </location>
    <ligand>
        <name>D-ribulose 5-phosphate</name>
        <dbReference type="ChEBI" id="CHEBI:58121"/>
    </ligand>
</feature>
<evidence type="ECO:0000256" key="15">
    <source>
        <dbReference type="ARBA" id="ARBA00023239"/>
    </source>
</evidence>
<evidence type="ECO:0000256" key="5">
    <source>
        <dbReference type="ARBA" id="ARBA00005520"/>
    </source>
</evidence>
<dbReference type="Gene3D" id="3.40.50.10990">
    <property type="entry name" value="GTP cyclohydrolase II"/>
    <property type="match status" value="1"/>
</dbReference>
<dbReference type="InterPro" id="IPR000926">
    <property type="entry name" value="RibA"/>
</dbReference>
<feature type="binding site" evidence="18">
    <location>
        <position position="274"/>
    </location>
    <ligand>
        <name>Zn(2+)</name>
        <dbReference type="ChEBI" id="CHEBI:29105"/>
        <note>catalytic</note>
    </ligand>
</feature>
<accession>A0ABU5QFE9</accession>
<evidence type="ECO:0000313" key="21">
    <source>
        <dbReference type="Proteomes" id="UP001302949"/>
    </source>
</evidence>
<dbReference type="CDD" id="cd00641">
    <property type="entry name" value="GTP_cyclohydro2"/>
    <property type="match status" value="1"/>
</dbReference>
<feature type="binding site" evidence="18">
    <location>
        <begin position="144"/>
        <end position="148"/>
    </location>
    <ligand>
        <name>D-ribulose 5-phosphate</name>
        <dbReference type="ChEBI" id="CHEBI:58121"/>
    </ligand>
</feature>
<keyword evidence="21" id="KW-1185">Reference proteome</keyword>
<organism evidence="20 21">
    <name type="scientific">Arcicella rigui</name>
    <dbReference type="NCBI Taxonomy" id="797020"/>
    <lineage>
        <taxon>Bacteria</taxon>
        <taxon>Pseudomonadati</taxon>
        <taxon>Bacteroidota</taxon>
        <taxon>Cytophagia</taxon>
        <taxon>Cytophagales</taxon>
        <taxon>Flectobacillaceae</taxon>
        <taxon>Arcicella</taxon>
    </lineage>
</organism>
<dbReference type="EMBL" id="JAYFUM010000026">
    <property type="protein sequence ID" value="MEA5141328.1"/>
    <property type="molecule type" value="Genomic_DNA"/>
</dbReference>
<reference evidence="20 21" key="1">
    <citation type="submission" date="2023-12" db="EMBL/GenBank/DDBJ databases">
        <title>Novel species of the genus Arcicella isolated from rivers.</title>
        <authorList>
            <person name="Lu H."/>
        </authorList>
    </citation>
    <scope>NUCLEOTIDE SEQUENCE [LARGE SCALE GENOMIC DNA]</scope>
    <source>
        <strain evidence="20 21">KCTC 23307</strain>
    </source>
</reference>
<dbReference type="Pfam" id="PF00925">
    <property type="entry name" value="GTP_cyclohydro2"/>
    <property type="match status" value="1"/>
</dbReference>
<evidence type="ECO:0000259" key="19">
    <source>
        <dbReference type="Pfam" id="PF00925"/>
    </source>
</evidence>
<dbReference type="PANTHER" id="PTHR21327:SF18">
    <property type="entry name" value="3,4-DIHYDROXY-2-BUTANONE 4-PHOSPHATE SYNTHASE"/>
    <property type="match status" value="1"/>
</dbReference>
<keyword evidence="12 18" id="KW-0460">Magnesium</keyword>
<comment type="catalytic activity">
    <reaction evidence="1 18">
        <text>D-ribulose 5-phosphate = (2S)-2-hydroxy-3-oxobutyl phosphate + formate + H(+)</text>
        <dbReference type="Rhea" id="RHEA:18457"/>
        <dbReference type="ChEBI" id="CHEBI:15378"/>
        <dbReference type="ChEBI" id="CHEBI:15740"/>
        <dbReference type="ChEBI" id="CHEBI:58121"/>
        <dbReference type="ChEBI" id="CHEBI:58830"/>
        <dbReference type="EC" id="4.1.99.12"/>
    </reaction>
</comment>
<keyword evidence="11 18" id="KW-0862">Zinc</keyword>
<feature type="binding site" evidence="18">
    <location>
        <position position="168"/>
    </location>
    <ligand>
        <name>D-ribulose 5-phosphate</name>
        <dbReference type="ChEBI" id="CHEBI:58121"/>
    </ligand>
</feature>
<feature type="binding site" evidence="18">
    <location>
        <position position="361"/>
    </location>
    <ligand>
        <name>GTP</name>
        <dbReference type="ChEBI" id="CHEBI:37565"/>
    </ligand>
</feature>
<evidence type="ECO:0000256" key="9">
    <source>
        <dbReference type="ARBA" id="ARBA00022741"/>
    </source>
</evidence>
<dbReference type="RefSeq" id="WP_323298483.1">
    <property type="nucleotide sequence ID" value="NZ_JAYFUM010000026.1"/>
</dbReference>
<feature type="region of interest" description="GTP cyclohydrolase II" evidence="18">
    <location>
        <begin position="206"/>
        <end position="405"/>
    </location>
</feature>
<feature type="binding site" evidence="18">
    <location>
        <position position="321"/>
    </location>
    <ligand>
        <name>GTP</name>
        <dbReference type="ChEBI" id="CHEBI:37565"/>
    </ligand>
</feature>
<evidence type="ECO:0000256" key="16">
    <source>
        <dbReference type="ARBA" id="ARBA00023268"/>
    </source>
</evidence>
<feature type="binding site" evidence="18">
    <location>
        <begin position="256"/>
        <end position="260"/>
    </location>
    <ligand>
        <name>GTP</name>
        <dbReference type="ChEBI" id="CHEBI:37565"/>
    </ligand>
</feature>
<evidence type="ECO:0000256" key="17">
    <source>
        <dbReference type="ARBA" id="ARBA00049295"/>
    </source>
</evidence>
<evidence type="ECO:0000256" key="12">
    <source>
        <dbReference type="ARBA" id="ARBA00022842"/>
    </source>
</evidence>
<dbReference type="Pfam" id="PF00926">
    <property type="entry name" value="DHBP_synthase"/>
    <property type="match status" value="1"/>
</dbReference>
<dbReference type="Proteomes" id="UP001302949">
    <property type="component" value="Unassembled WGS sequence"/>
</dbReference>
<feature type="binding site" evidence="18">
    <location>
        <position position="31"/>
    </location>
    <ligand>
        <name>Mg(2+)</name>
        <dbReference type="ChEBI" id="CHEBI:18420"/>
        <label>1</label>
    </ligand>
</feature>
<comment type="pathway">
    <text evidence="3 18">Cofactor biosynthesis; riboflavin biosynthesis; 5-amino-6-(D-ribitylamino)uracil from GTP: step 1/4.</text>
</comment>
<dbReference type="NCBIfam" id="NF001591">
    <property type="entry name" value="PRK00393.1"/>
    <property type="match status" value="1"/>
</dbReference>
<evidence type="ECO:0000256" key="13">
    <source>
        <dbReference type="ARBA" id="ARBA00023134"/>
    </source>
</evidence>
<evidence type="ECO:0000256" key="3">
    <source>
        <dbReference type="ARBA" id="ARBA00004853"/>
    </source>
</evidence>
<feature type="binding site" evidence="18">
    <location>
        <position position="147"/>
    </location>
    <ligand>
        <name>Mg(2+)</name>
        <dbReference type="ChEBI" id="CHEBI:18420"/>
        <label>2</label>
    </ligand>
</feature>
<evidence type="ECO:0000256" key="6">
    <source>
        <dbReference type="ARBA" id="ARBA00008976"/>
    </source>
</evidence>
<feature type="region of interest" description="DHBP synthase" evidence="18">
    <location>
        <begin position="1"/>
        <end position="205"/>
    </location>
</feature>
<dbReference type="InterPro" id="IPR016299">
    <property type="entry name" value="Riboflavin_synth_RibBA"/>
</dbReference>
<evidence type="ECO:0000256" key="8">
    <source>
        <dbReference type="ARBA" id="ARBA00022723"/>
    </source>
</evidence>
<comment type="similarity">
    <text evidence="5 18">In the N-terminal section; belongs to the DHBP synthase family.</text>
</comment>
<keyword evidence="8 18" id="KW-0479">Metal-binding</keyword>
<feature type="binding site" evidence="18">
    <location>
        <position position="31"/>
    </location>
    <ligand>
        <name>Mg(2+)</name>
        <dbReference type="ChEBI" id="CHEBI:18420"/>
        <label>2</label>
    </ligand>
</feature>
<dbReference type="EC" id="3.5.4.25" evidence="18"/>
<feature type="active site" description="Proton acceptor; for GTP cyclohydrolase activity" evidence="18">
    <location>
        <position position="333"/>
    </location>
</feature>
<evidence type="ECO:0000256" key="1">
    <source>
        <dbReference type="ARBA" id="ARBA00000141"/>
    </source>
</evidence>
<dbReference type="PANTHER" id="PTHR21327">
    <property type="entry name" value="GTP CYCLOHYDROLASE II-RELATED"/>
    <property type="match status" value="1"/>
</dbReference>
<feature type="binding site" evidence="18">
    <location>
        <position position="261"/>
    </location>
    <ligand>
        <name>Zn(2+)</name>
        <dbReference type="ChEBI" id="CHEBI:29105"/>
        <note>catalytic</note>
    </ligand>
</feature>
<dbReference type="HAMAP" id="MF_00179">
    <property type="entry name" value="RibA"/>
    <property type="match status" value="1"/>
</dbReference>
<comment type="pathway">
    <text evidence="4 18">Cofactor biosynthesis; riboflavin biosynthesis; 2-hydroxy-3-oxobutyl phosphate from D-ribulose 5-phosphate: step 1/1.</text>
</comment>
<evidence type="ECO:0000256" key="2">
    <source>
        <dbReference type="ARBA" id="ARBA00002284"/>
    </source>
</evidence>
<dbReference type="HAMAP" id="MF_01283">
    <property type="entry name" value="RibBA"/>
    <property type="match status" value="1"/>
</dbReference>
<feature type="binding site" evidence="18">
    <location>
        <position position="277"/>
    </location>
    <ligand>
        <name>GTP</name>
        <dbReference type="ChEBI" id="CHEBI:37565"/>
    </ligand>
</feature>
<keyword evidence="13 18" id="KW-0342">GTP-binding</keyword>
<dbReference type="SUPFAM" id="SSF55821">
    <property type="entry name" value="YrdC/RibB"/>
    <property type="match status" value="1"/>
</dbReference>
<evidence type="ECO:0000256" key="14">
    <source>
        <dbReference type="ARBA" id="ARBA00023211"/>
    </source>
</evidence>
<dbReference type="Gene3D" id="3.90.870.10">
    <property type="entry name" value="DHBP synthase"/>
    <property type="match status" value="1"/>
</dbReference>
<evidence type="ECO:0000256" key="7">
    <source>
        <dbReference type="ARBA" id="ARBA00022619"/>
    </source>
</evidence>
<keyword evidence="14 18" id="KW-0464">Manganese</keyword>
<evidence type="ECO:0000313" key="20">
    <source>
        <dbReference type="EMBL" id="MEA5141328.1"/>
    </source>
</evidence>
<proteinExistence type="inferred from homology"/>
<comment type="similarity">
    <text evidence="6 18">In the C-terminal section; belongs to the GTP cyclohydrolase II family.</text>
</comment>
<keyword evidence="7 18" id="KW-0686">Riboflavin biosynthesis</keyword>
<dbReference type="SUPFAM" id="SSF142695">
    <property type="entry name" value="RibA-like"/>
    <property type="match status" value="1"/>
</dbReference>
<feature type="active site" description="Nucleophile; for GTP cyclohydrolase activity" evidence="18">
    <location>
        <position position="335"/>
    </location>
</feature>
<comment type="function">
    <text evidence="2 18">Catalyzes the conversion of D-ribulose 5-phosphate to formate and 3,4-dihydroxy-2-butanone 4-phosphate.</text>
</comment>
<comment type="function">
    <text evidence="18">Catalyzes the conversion of GTP to 2,5-diamino-6-ribosylamino-4(3H)-pyrimidinone 5'-phosphate (DARP), formate and pyrophosphate.</text>
</comment>
<dbReference type="InterPro" id="IPR036144">
    <property type="entry name" value="RibA-like_sf"/>
</dbReference>
<feature type="binding site" evidence="18">
    <location>
        <position position="356"/>
    </location>
    <ligand>
        <name>GTP</name>
        <dbReference type="ChEBI" id="CHEBI:37565"/>
    </ligand>
</feature>
<dbReference type="NCBIfam" id="TIGR00505">
    <property type="entry name" value="ribA"/>
    <property type="match status" value="1"/>
</dbReference>
<comment type="caution">
    <text evidence="20">The sequence shown here is derived from an EMBL/GenBank/DDBJ whole genome shotgun (WGS) entry which is preliminary data.</text>
</comment>
<evidence type="ECO:0000256" key="11">
    <source>
        <dbReference type="ARBA" id="ARBA00022833"/>
    </source>
</evidence>
<feature type="binding site" evidence="18">
    <location>
        <position position="272"/>
    </location>
    <ligand>
        <name>Zn(2+)</name>
        <dbReference type="ChEBI" id="CHEBI:29105"/>
        <note>catalytic</note>
    </ligand>
</feature>
<protein>
    <recommendedName>
        <fullName evidence="18">Riboflavin biosynthesis protein RibBA</fullName>
    </recommendedName>
    <domain>
        <recommendedName>
            <fullName evidence="18">3,4-dihydroxy-2-butanone 4-phosphate synthase</fullName>
            <shortName evidence="18">DHBP synthase</shortName>
            <ecNumber evidence="18">4.1.99.12</ecNumber>
        </recommendedName>
    </domain>
    <domain>
        <recommendedName>
            <fullName evidence="18">GTP cyclohydrolase-2</fullName>
            <ecNumber evidence="18">3.5.4.25</ecNumber>
        </recommendedName>
        <alternativeName>
            <fullName evidence="18">GTP cyclohydrolase II</fullName>
        </alternativeName>
    </domain>
</protein>
<dbReference type="EC" id="4.1.99.12" evidence="18"/>
<dbReference type="InterPro" id="IPR000422">
    <property type="entry name" value="DHBP_synthase_RibB"/>
</dbReference>
<comment type="catalytic activity">
    <reaction evidence="17 18">
        <text>GTP + 4 H2O = 2,5-diamino-6-hydroxy-4-(5-phosphoribosylamino)-pyrimidine + formate + 2 phosphate + 3 H(+)</text>
        <dbReference type="Rhea" id="RHEA:23704"/>
        <dbReference type="ChEBI" id="CHEBI:15377"/>
        <dbReference type="ChEBI" id="CHEBI:15378"/>
        <dbReference type="ChEBI" id="CHEBI:15740"/>
        <dbReference type="ChEBI" id="CHEBI:37565"/>
        <dbReference type="ChEBI" id="CHEBI:43474"/>
        <dbReference type="ChEBI" id="CHEBI:58614"/>
        <dbReference type="EC" id="3.5.4.25"/>
    </reaction>
</comment>
<evidence type="ECO:0000256" key="10">
    <source>
        <dbReference type="ARBA" id="ARBA00022801"/>
    </source>
</evidence>
<feature type="binding site" evidence="18">
    <location>
        <begin position="299"/>
        <end position="301"/>
    </location>
    <ligand>
        <name>GTP</name>
        <dbReference type="ChEBI" id="CHEBI:37565"/>
    </ligand>
</feature>
<gene>
    <name evidence="18" type="primary">ribBA</name>
    <name evidence="20" type="ORF">VB248_19395</name>
</gene>
<keyword evidence="16 18" id="KW-0511">Multifunctional enzyme</keyword>
<name>A0ABU5QFE9_9BACT</name>
<dbReference type="NCBIfam" id="TIGR00506">
    <property type="entry name" value="ribB"/>
    <property type="match status" value="1"/>
</dbReference>
<feature type="binding site" evidence="18">
    <location>
        <begin position="30"/>
        <end position="31"/>
    </location>
    <ligand>
        <name>D-ribulose 5-phosphate</name>
        <dbReference type="ChEBI" id="CHEBI:58121"/>
    </ligand>
</feature>
<comment type="cofactor">
    <cofactor evidence="18">
        <name>Mg(2+)</name>
        <dbReference type="ChEBI" id="CHEBI:18420"/>
    </cofactor>
    <cofactor evidence="18">
        <name>Mn(2+)</name>
        <dbReference type="ChEBI" id="CHEBI:29035"/>
    </cofactor>
    <text evidence="18">Binds 2 divalent metal cations per subunit. Magnesium or manganese.</text>
</comment>
<feature type="domain" description="GTP cyclohydrolase II" evidence="19">
    <location>
        <begin position="215"/>
        <end position="377"/>
    </location>
</feature>
<evidence type="ECO:0000256" key="18">
    <source>
        <dbReference type="HAMAP-Rule" id="MF_01283"/>
    </source>
</evidence>
<sequence length="405" mass="45116">MSKIKLDSIEEAIEAIRQGKIIIVADDEDRENEGDMICASEAMTPELANFMIREGRGLMCVTLTEERCKELDLTMMVGSNTATHETPFTVSVDLLGHGCTTGISAHDRSKTIQALVDEKTKPEDLGRPGHIFPLKARSEGVLRRTGHTEAAMDFAKLAGFKPSGVLIEVLNEDGTMARLPDLRAIADKFDLKLVTIKDLVEYRLKHESLIKREIGVDMPTEFGHFDLIAFKQINTGETHLALTKGTWEKDEPVLVRVHSSCVTGDIFGSCRCDCGGQLHRAMEIVEKEGKGVILYMFQEGRGIGLINKLKAYKLQEMGRDTVEANLELGFKMDERDYGVGASILRDLGLSKIRLISNNPKKRAALFGYGLEIVETVPIEIASNPYNEDYLRTKRDKMGHTIMEDK</sequence>
<dbReference type="NCBIfam" id="NF006803">
    <property type="entry name" value="PRK09311.1"/>
    <property type="match status" value="1"/>
</dbReference>
<evidence type="ECO:0000256" key="4">
    <source>
        <dbReference type="ARBA" id="ARBA00004904"/>
    </source>
</evidence>
<dbReference type="PIRSF" id="PIRSF001259">
    <property type="entry name" value="RibA"/>
    <property type="match status" value="1"/>
</dbReference>
<keyword evidence="9 18" id="KW-0547">Nucleotide-binding</keyword>
<dbReference type="GO" id="GO:0003935">
    <property type="term" value="F:GTP cyclohydrolase II activity"/>
    <property type="evidence" value="ECO:0007669"/>
    <property type="project" value="UniProtKB-EC"/>
</dbReference>
<keyword evidence="15 18" id="KW-0456">Lyase</keyword>
<keyword evidence="10 18" id="KW-0378">Hydrolase</keyword>
<dbReference type="GO" id="GO:0008686">
    <property type="term" value="F:3,4-dihydroxy-2-butanone-4-phosphate synthase activity"/>
    <property type="evidence" value="ECO:0007669"/>
    <property type="project" value="UniProtKB-EC"/>
</dbReference>
<feature type="site" description="Essential for DHBP synthase activity" evidence="18">
    <location>
        <position position="168"/>
    </location>
</feature>